<reference evidence="1 2" key="1">
    <citation type="submission" date="2017-06" db="EMBL/GenBank/DDBJ databases">
        <title>Draft genome sequence of Fusobacterium nucleatum subsp. polymorphum KCOM 1271 (=ChDC F305).</title>
        <authorList>
            <person name="Kook J.-K."/>
            <person name="Park S.-N."/>
            <person name="Lim Y.K."/>
            <person name="Roh H."/>
        </authorList>
    </citation>
    <scope>NUCLEOTIDE SEQUENCE [LARGE SCALE GENOMIC DNA]</scope>
    <source>
        <strain evidence="2">KCOM 1271 (ChDC F305)</strain>
    </source>
</reference>
<gene>
    <name evidence="1" type="ORF">CBG54_05805</name>
</gene>
<sequence>MDLRFIKDMEDYQYILKHKKSAFSSVFRNKIIDFAETFDEPDYYESELINFPFFEDYYYAIIKDLIKNNIKSVIDIGCQLGLQSELFIKTGIHYTGIDNSTVRFFNDNCINVDFYSDNFINIDIKDKVCISSMSIGYFSDEIYSDNDYIKKLSECKRLYIVSTPEFIDKLKISMNLVDKLHNISLDIEKDKDLSISDGYVYVFEKK</sequence>
<dbReference type="Proteomes" id="UP000224182">
    <property type="component" value="Unassembled WGS sequence"/>
</dbReference>
<organism evidence="1 2">
    <name type="scientific">Fusobacterium nucleatum subsp. polymorphum</name>
    <name type="common">Fusobacterium polymorphum</name>
    <dbReference type="NCBI Taxonomy" id="76857"/>
    <lineage>
        <taxon>Bacteria</taxon>
        <taxon>Fusobacteriati</taxon>
        <taxon>Fusobacteriota</taxon>
        <taxon>Fusobacteriia</taxon>
        <taxon>Fusobacteriales</taxon>
        <taxon>Fusobacteriaceae</taxon>
        <taxon>Fusobacterium</taxon>
    </lineage>
</organism>
<name>A0A2C6BLT9_FUSNP</name>
<protein>
    <recommendedName>
        <fullName evidence="3">Methyltransferase</fullName>
    </recommendedName>
</protein>
<dbReference type="SUPFAM" id="SSF53335">
    <property type="entry name" value="S-adenosyl-L-methionine-dependent methyltransferases"/>
    <property type="match status" value="1"/>
</dbReference>
<accession>A0A2C6BLT9</accession>
<proteinExistence type="predicted"/>
<dbReference type="RefSeq" id="WP_098974285.1">
    <property type="nucleotide sequence ID" value="NZ_CP077115.1"/>
</dbReference>
<evidence type="ECO:0008006" key="3">
    <source>
        <dbReference type="Google" id="ProtNLM"/>
    </source>
</evidence>
<dbReference type="InterPro" id="IPR029063">
    <property type="entry name" value="SAM-dependent_MTases_sf"/>
</dbReference>
<evidence type="ECO:0000313" key="2">
    <source>
        <dbReference type="Proteomes" id="UP000224182"/>
    </source>
</evidence>
<dbReference type="EMBL" id="NIRN01000001">
    <property type="protein sequence ID" value="PHI06578.1"/>
    <property type="molecule type" value="Genomic_DNA"/>
</dbReference>
<comment type="caution">
    <text evidence="1">The sequence shown here is derived from an EMBL/GenBank/DDBJ whole genome shotgun (WGS) entry which is preliminary data.</text>
</comment>
<dbReference type="Gene3D" id="3.40.50.150">
    <property type="entry name" value="Vaccinia Virus protein VP39"/>
    <property type="match status" value="1"/>
</dbReference>
<dbReference type="AlphaFoldDB" id="A0A2C6BLT9"/>
<evidence type="ECO:0000313" key="1">
    <source>
        <dbReference type="EMBL" id="PHI06578.1"/>
    </source>
</evidence>